<reference evidence="2 3" key="1">
    <citation type="submission" date="2019-05" db="EMBL/GenBank/DDBJ databases">
        <title>Another draft genome of Portunus trituberculatus and its Hox gene families provides insights of decapod evolution.</title>
        <authorList>
            <person name="Jeong J.-H."/>
            <person name="Song I."/>
            <person name="Kim S."/>
            <person name="Choi T."/>
            <person name="Kim D."/>
            <person name="Ryu S."/>
            <person name="Kim W."/>
        </authorList>
    </citation>
    <scope>NUCLEOTIDE SEQUENCE [LARGE SCALE GENOMIC DNA]</scope>
    <source>
        <tissue evidence="2">Muscle</tissue>
    </source>
</reference>
<feature type="compositionally biased region" description="Basic residues" evidence="1">
    <location>
        <begin position="1"/>
        <end position="12"/>
    </location>
</feature>
<feature type="region of interest" description="Disordered" evidence="1">
    <location>
        <begin position="1"/>
        <end position="37"/>
    </location>
</feature>
<protein>
    <submittedName>
        <fullName evidence="2">Uncharacterized protein</fullName>
    </submittedName>
</protein>
<feature type="compositionally biased region" description="Basic and acidic residues" evidence="1">
    <location>
        <begin position="13"/>
        <end position="26"/>
    </location>
</feature>
<keyword evidence="3" id="KW-1185">Reference proteome</keyword>
<evidence type="ECO:0000313" key="2">
    <source>
        <dbReference type="EMBL" id="MPC42584.1"/>
    </source>
</evidence>
<organism evidence="2 3">
    <name type="scientific">Portunus trituberculatus</name>
    <name type="common">Swimming crab</name>
    <name type="synonym">Neptunus trituberculatus</name>
    <dbReference type="NCBI Taxonomy" id="210409"/>
    <lineage>
        <taxon>Eukaryota</taxon>
        <taxon>Metazoa</taxon>
        <taxon>Ecdysozoa</taxon>
        <taxon>Arthropoda</taxon>
        <taxon>Crustacea</taxon>
        <taxon>Multicrustacea</taxon>
        <taxon>Malacostraca</taxon>
        <taxon>Eumalacostraca</taxon>
        <taxon>Eucarida</taxon>
        <taxon>Decapoda</taxon>
        <taxon>Pleocyemata</taxon>
        <taxon>Brachyura</taxon>
        <taxon>Eubrachyura</taxon>
        <taxon>Portunoidea</taxon>
        <taxon>Portunidae</taxon>
        <taxon>Portuninae</taxon>
        <taxon>Portunus</taxon>
    </lineage>
</organism>
<gene>
    <name evidence="2" type="ORF">E2C01_036207</name>
</gene>
<evidence type="ECO:0000256" key="1">
    <source>
        <dbReference type="SAM" id="MobiDB-lite"/>
    </source>
</evidence>
<comment type="caution">
    <text evidence="2">The sequence shown here is derived from an EMBL/GenBank/DDBJ whole genome shotgun (WGS) entry which is preliminary data.</text>
</comment>
<name>A0A5B7FDL4_PORTR</name>
<evidence type="ECO:0000313" key="3">
    <source>
        <dbReference type="Proteomes" id="UP000324222"/>
    </source>
</evidence>
<proteinExistence type="predicted"/>
<dbReference type="AlphaFoldDB" id="A0A5B7FDL4"/>
<accession>A0A5B7FDL4</accession>
<dbReference type="Proteomes" id="UP000324222">
    <property type="component" value="Unassembled WGS sequence"/>
</dbReference>
<dbReference type="EMBL" id="VSRR010005492">
    <property type="protein sequence ID" value="MPC42584.1"/>
    <property type="molecule type" value="Genomic_DNA"/>
</dbReference>
<sequence>MGFLKTRKRKPERLRAGSGHEGHLDWTARNSTTKPDPHIRSYGFVTHLHGPEEEHFNGGELAA</sequence>